<organism evidence="2 3">
    <name type="scientific">Galerina marginata (strain CBS 339.88)</name>
    <dbReference type="NCBI Taxonomy" id="685588"/>
    <lineage>
        <taxon>Eukaryota</taxon>
        <taxon>Fungi</taxon>
        <taxon>Dikarya</taxon>
        <taxon>Basidiomycota</taxon>
        <taxon>Agaricomycotina</taxon>
        <taxon>Agaricomycetes</taxon>
        <taxon>Agaricomycetidae</taxon>
        <taxon>Agaricales</taxon>
        <taxon>Agaricineae</taxon>
        <taxon>Strophariaceae</taxon>
        <taxon>Galerina</taxon>
    </lineage>
</organism>
<accession>A0A067TER5</accession>
<dbReference type="OrthoDB" id="3251775at2759"/>
<feature type="transmembrane region" description="Helical" evidence="1">
    <location>
        <begin position="200"/>
        <end position="222"/>
    </location>
</feature>
<feature type="transmembrane region" description="Helical" evidence="1">
    <location>
        <begin position="83"/>
        <end position="102"/>
    </location>
</feature>
<feature type="transmembrane region" description="Helical" evidence="1">
    <location>
        <begin position="171"/>
        <end position="194"/>
    </location>
</feature>
<keyword evidence="1" id="KW-0472">Membrane</keyword>
<protein>
    <submittedName>
        <fullName evidence="2">Uncharacterized protein</fullName>
    </submittedName>
</protein>
<sequence>MEQEVRLIHKASWTSIKTLYLCCRYYPLCVWFFVMWAYVGDHDWETCDRTARIVHALLAPYQFFSQAVMVMRAFAFTGRNRRIFILLGMCYLGLVGVDLWAFCTYFDTIPPIGYALLGGTGCFPNYVDAVIGLRIGYSMLAATLMDLLSLVVVVVHCFRSRWDRDVPLARYFVNQGLTAFAFVTVVNVATAVLYFRPPAYHNGIGLPMILVVSNLVACRMILQLRGQVTPTQTELSRRHSSIVRNALFSSEGDSWIFEREE</sequence>
<feature type="transmembrane region" description="Helical" evidence="1">
    <location>
        <begin position="135"/>
        <end position="159"/>
    </location>
</feature>
<feature type="transmembrane region" description="Helical" evidence="1">
    <location>
        <begin position="21"/>
        <end position="39"/>
    </location>
</feature>
<proteinExistence type="predicted"/>
<dbReference type="EMBL" id="KL142371">
    <property type="protein sequence ID" value="KDR80847.1"/>
    <property type="molecule type" value="Genomic_DNA"/>
</dbReference>
<evidence type="ECO:0000313" key="2">
    <source>
        <dbReference type="EMBL" id="KDR80847.1"/>
    </source>
</evidence>
<reference evidence="3" key="1">
    <citation type="journal article" date="2014" name="Proc. Natl. Acad. Sci. U.S.A.">
        <title>Extensive sampling of basidiomycete genomes demonstrates inadequacy of the white-rot/brown-rot paradigm for wood decay fungi.</title>
        <authorList>
            <person name="Riley R."/>
            <person name="Salamov A.A."/>
            <person name="Brown D.W."/>
            <person name="Nagy L.G."/>
            <person name="Floudas D."/>
            <person name="Held B.W."/>
            <person name="Levasseur A."/>
            <person name="Lombard V."/>
            <person name="Morin E."/>
            <person name="Otillar R."/>
            <person name="Lindquist E.A."/>
            <person name="Sun H."/>
            <person name="LaButti K.M."/>
            <person name="Schmutz J."/>
            <person name="Jabbour D."/>
            <person name="Luo H."/>
            <person name="Baker S.E."/>
            <person name="Pisabarro A.G."/>
            <person name="Walton J.D."/>
            <person name="Blanchette R.A."/>
            <person name="Henrissat B."/>
            <person name="Martin F."/>
            <person name="Cullen D."/>
            <person name="Hibbett D.S."/>
            <person name="Grigoriev I.V."/>
        </authorList>
    </citation>
    <scope>NUCLEOTIDE SEQUENCE [LARGE SCALE GENOMIC DNA]</scope>
    <source>
        <strain evidence="3">CBS 339.88</strain>
    </source>
</reference>
<feature type="transmembrane region" description="Helical" evidence="1">
    <location>
        <begin position="51"/>
        <end position="71"/>
    </location>
</feature>
<evidence type="ECO:0000313" key="3">
    <source>
        <dbReference type="Proteomes" id="UP000027222"/>
    </source>
</evidence>
<name>A0A067TER5_GALM3</name>
<keyword evidence="3" id="KW-1185">Reference proteome</keyword>
<keyword evidence="1" id="KW-0812">Transmembrane</keyword>
<dbReference type="AlphaFoldDB" id="A0A067TER5"/>
<dbReference type="Proteomes" id="UP000027222">
    <property type="component" value="Unassembled WGS sequence"/>
</dbReference>
<evidence type="ECO:0000256" key="1">
    <source>
        <dbReference type="SAM" id="Phobius"/>
    </source>
</evidence>
<dbReference type="HOGENOM" id="CLU_072393_0_0_1"/>
<keyword evidence="1" id="KW-1133">Transmembrane helix</keyword>
<gene>
    <name evidence="2" type="ORF">GALMADRAFT_241325</name>
</gene>